<dbReference type="NCBIfam" id="TIGR01509">
    <property type="entry name" value="HAD-SF-IA-v3"/>
    <property type="match status" value="1"/>
</dbReference>
<dbReference type="CDD" id="cd02603">
    <property type="entry name" value="HAD_sEH-N_like"/>
    <property type="match status" value="1"/>
</dbReference>
<dbReference type="PANTHER" id="PTHR43611:SF3">
    <property type="entry name" value="FLAVIN MONONUCLEOTIDE HYDROLASE 1, CHLOROPLATIC"/>
    <property type="match status" value="1"/>
</dbReference>
<evidence type="ECO:0000313" key="1">
    <source>
        <dbReference type="EMBL" id="MCL1628822.1"/>
    </source>
</evidence>
<dbReference type="Gene3D" id="1.10.150.240">
    <property type="entry name" value="Putative phosphatase, domain 2"/>
    <property type="match status" value="1"/>
</dbReference>
<sequence>MSDIRAVVFDIGNVLVGWQPELFFDSQIGAERRKRLFDEVDLNGMNLAVDRGAPFADSVRNVAAQHPSWAKEIMLWHDGWSHMFAPVIDANVALVRGLRAQGMPVFALSNFGCETFALACETHPFLTEFDQSYISGHLGVLKPETEIYEILEKQSGVLPQNLFFIDDKPENIEAATTRGWLGHVFEHPDALKRDLGKHGLSVEA</sequence>
<gene>
    <name evidence="1" type="ORF">M3N55_08765</name>
</gene>
<evidence type="ECO:0000313" key="2">
    <source>
        <dbReference type="Proteomes" id="UP001202550"/>
    </source>
</evidence>
<reference evidence="1 2" key="1">
    <citation type="submission" date="2022-05" db="EMBL/GenBank/DDBJ databases">
        <title>Seasonal and diel survey of microbial diversity of the Tyrrhenian coast.</title>
        <authorList>
            <person name="Gattoni G."/>
            <person name="Corral P."/>
        </authorList>
    </citation>
    <scope>NUCLEOTIDE SEQUENCE [LARGE SCALE GENOMIC DNA]</scope>
    <source>
        <strain evidence="1 2">V10</strain>
    </source>
</reference>
<keyword evidence="2" id="KW-1185">Reference proteome</keyword>
<dbReference type="PANTHER" id="PTHR43611">
    <property type="entry name" value="ALPHA-D-GLUCOSE 1-PHOSPHATE PHOSPHATASE"/>
    <property type="match status" value="1"/>
</dbReference>
<accession>A0ABT0M1T4</accession>
<dbReference type="RefSeq" id="WP_249058153.1">
    <property type="nucleotide sequence ID" value="NZ_JALZWP010000007.1"/>
</dbReference>
<protein>
    <submittedName>
        <fullName evidence="1">HAD family phosphatase</fullName>
    </submittedName>
</protein>
<dbReference type="Proteomes" id="UP001202550">
    <property type="component" value="Unassembled WGS sequence"/>
</dbReference>
<dbReference type="Gene3D" id="3.40.50.1000">
    <property type="entry name" value="HAD superfamily/HAD-like"/>
    <property type="match status" value="1"/>
</dbReference>
<dbReference type="InterPro" id="IPR023198">
    <property type="entry name" value="PGP-like_dom2"/>
</dbReference>
<proteinExistence type="predicted"/>
<organism evidence="1 2">
    <name type="scientific">Roseinatronobacter domitianus</name>
    <dbReference type="NCBI Taxonomy" id="2940293"/>
    <lineage>
        <taxon>Bacteria</taxon>
        <taxon>Pseudomonadati</taxon>
        <taxon>Pseudomonadota</taxon>
        <taxon>Alphaproteobacteria</taxon>
        <taxon>Rhodobacterales</taxon>
        <taxon>Paracoccaceae</taxon>
        <taxon>Roseinatronobacter</taxon>
    </lineage>
</organism>
<comment type="caution">
    <text evidence="1">The sequence shown here is derived from an EMBL/GenBank/DDBJ whole genome shotgun (WGS) entry which is preliminary data.</text>
</comment>
<name>A0ABT0M1T4_9RHOB</name>
<dbReference type="InterPro" id="IPR006439">
    <property type="entry name" value="HAD-SF_hydro_IA"/>
</dbReference>
<dbReference type="PRINTS" id="PR00413">
    <property type="entry name" value="HADHALOGNASE"/>
</dbReference>
<dbReference type="EMBL" id="JALZWP010000007">
    <property type="protein sequence ID" value="MCL1628822.1"/>
    <property type="molecule type" value="Genomic_DNA"/>
</dbReference>
<dbReference type="SUPFAM" id="SSF56784">
    <property type="entry name" value="HAD-like"/>
    <property type="match status" value="1"/>
</dbReference>
<dbReference type="InterPro" id="IPR023214">
    <property type="entry name" value="HAD_sf"/>
</dbReference>
<dbReference type="InterPro" id="IPR036412">
    <property type="entry name" value="HAD-like_sf"/>
</dbReference>